<name>A0A251V541_HELAN</name>
<sequence>MGFLDWLALDGQIIRSRRRFSRSLHQIKLGSLETHLKSRLSDLNCSRGQEIRDNLRDCIVC</sequence>
<gene>
    <name evidence="2" type="ORF">HannXRQ_Chr03g0063881</name>
    <name evidence="1" type="ORF">HanXRQr2_Chr04g0178631</name>
</gene>
<evidence type="ECO:0000313" key="1">
    <source>
        <dbReference type="EMBL" id="KAF5811193.1"/>
    </source>
</evidence>
<dbReference type="Proteomes" id="UP000215914">
    <property type="component" value="Chromosome 3"/>
</dbReference>
<reference evidence="2" key="2">
    <citation type="submission" date="2017-02" db="EMBL/GenBank/DDBJ databases">
        <title>Sunflower complete genome.</title>
        <authorList>
            <person name="Langlade N."/>
            <person name="Munos S."/>
        </authorList>
    </citation>
    <scope>NUCLEOTIDE SEQUENCE [LARGE SCALE GENOMIC DNA]</scope>
    <source>
        <tissue evidence="2">Leaves</tissue>
    </source>
</reference>
<accession>A0A251V541</accession>
<keyword evidence="3" id="KW-1185">Reference proteome</keyword>
<dbReference type="InParanoid" id="A0A251V541"/>
<evidence type="ECO:0000313" key="2">
    <source>
        <dbReference type="EMBL" id="OTG30383.1"/>
    </source>
</evidence>
<protein>
    <submittedName>
        <fullName evidence="2">Uncharacterized protein</fullName>
    </submittedName>
</protein>
<reference evidence="1" key="3">
    <citation type="submission" date="2020-06" db="EMBL/GenBank/DDBJ databases">
        <title>Helianthus annuus Genome sequencing and assembly Release 2.</title>
        <authorList>
            <person name="Gouzy J."/>
            <person name="Langlade N."/>
            <person name="Munos S."/>
        </authorList>
    </citation>
    <scope>NUCLEOTIDE SEQUENCE</scope>
    <source>
        <tissue evidence="1">Leaves</tissue>
    </source>
</reference>
<organism evidence="2 3">
    <name type="scientific">Helianthus annuus</name>
    <name type="common">Common sunflower</name>
    <dbReference type="NCBI Taxonomy" id="4232"/>
    <lineage>
        <taxon>Eukaryota</taxon>
        <taxon>Viridiplantae</taxon>
        <taxon>Streptophyta</taxon>
        <taxon>Embryophyta</taxon>
        <taxon>Tracheophyta</taxon>
        <taxon>Spermatophyta</taxon>
        <taxon>Magnoliopsida</taxon>
        <taxon>eudicotyledons</taxon>
        <taxon>Gunneridae</taxon>
        <taxon>Pentapetalae</taxon>
        <taxon>asterids</taxon>
        <taxon>campanulids</taxon>
        <taxon>Asterales</taxon>
        <taxon>Asteraceae</taxon>
        <taxon>Asteroideae</taxon>
        <taxon>Heliantheae alliance</taxon>
        <taxon>Heliantheae</taxon>
        <taxon>Helianthus</taxon>
    </lineage>
</organism>
<proteinExistence type="predicted"/>
<dbReference type="AlphaFoldDB" id="A0A251V541"/>
<reference evidence="1 3" key="1">
    <citation type="journal article" date="2017" name="Nature">
        <title>The sunflower genome provides insights into oil metabolism, flowering and Asterid evolution.</title>
        <authorList>
            <person name="Badouin H."/>
            <person name="Gouzy J."/>
            <person name="Grassa C.J."/>
            <person name="Murat F."/>
            <person name="Staton S.E."/>
            <person name="Cottret L."/>
            <person name="Lelandais-Briere C."/>
            <person name="Owens G.L."/>
            <person name="Carrere S."/>
            <person name="Mayjonade B."/>
            <person name="Legrand L."/>
            <person name="Gill N."/>
            <person name="Kane N.C."/>
            <person name="Bowers J.E."/>
            <person name="Hubner S."/>
            <person name="Bellec A."/>
            <person name="Berard A."/>
            <person name="Berges H."/>
            <person name="Blanchet N."/>
            <person name="Boniface M.C."/>
            <person name="Brunel D."/>
            <person name="Catrice O."/>
            <person name="Chaidir N."/>
            <person name="Claudel C."/>
            <person name="Donnadieu C."/>
            <person name="Faraut T."/>
            <person name="Fievet G."/>
            <person name="Helmstetter N."/>
            <person name="King M."/>
            <person name="Knapp S.J."/>
            <person name="Lai Z."/>
            <person name="Le Paslier M.C."/>
            <person name="Lippi Y."/>
            <person name="Lorenzon L."/>
            <person name="Mandel J.R."/>
            <person name="Marage G."/>
            <person name="Marchand G."/>
            <person name="Marquand E."/>
            <person name="Bret-Mestries E."/>
            <person name="Morien E."/>
            <person name="Nambeesan S."/>
            <person name="Nguyen T."/>
            <person name="Pegot-Espagnet P."/>
            <person name="Pouilly N."/>
            <person name="Raftis F."/>
            <person name="Sallet E."/>
            <person name="Schiex T."/>
            <person name="Thomas J."/>
            <person name="Vandecasteele C."/>
            <person name="Vares D."/>
            <person name="Vear F."/>
            <person name="Vautrin S."/>
            <person name="Crespi M."/>
            <person name="Mangin B."/>
            <person name="Burke J.M."/>
            <person name="Salse J."/>
            <person name="Munos S."/>
            <person name="Vincourt P."/>
            <person name="Rieseberg L.H."/>
            <person name="Langlade N.B."/>
        </authorList>
    </citation>
    <scope>NUCLEOTIDE SEQUENCE [LARGE SCALE GENOMIC DNA]</scope>
    <source>
        <strain evidence="3">cv. SF193</strain>
        <tissue evidence="1">Leaves</tissue>
    </source>
</reference>
<dbReference type="EMBL" id="MNCJ02000319">
    <property type="protein sequence ID" value="KAF5811193.1"/>
    <property type="molecule type" value="Genomic_DNA"/>
</dbReference>
<evidence type="ECO:0000313" key="3">
    <source>
        <dbReference type="Proteomes" id="UP000215914"/>
    </source>
</evidence>
<dbReference type="Gramene" id="mRNA:HanXRQr2_Chr04g0178631">
    <property type="protein sequence ID" value="mRNA:HanXRQr2_Chr04g0178631"/>
    <property type="gene ID" value="HanXRQr2_Chr04g0178631"/>
</dbReference>
<dbReference type="EMBL" id="CM007892">
    <property type="protein sequence ID" value="OTG30383.1"/>
    <property type="molecule type" value="Genomic_DNA"/>
</dbReference>